<keyword evidence="1" id="KW-0805">Transcription regulation</keyword>
<dbReference type="InterPro" id="IPR011051">
    <property type="entry name" value="RmlC_Cupin_sf"/>
</dbReference>
<evidence type="ECO:0000256" key="3">
    <source>
        <dbReference type="ARBA" id="ARBA00023163"/>
    </source>
</evidence>
<dbReference type="Gene3D" id="1.10.10.60">
    <property type="entry name" value="Homeodomain-like"/>
    <property type="match status" value="1"/>
</dbReference>
<comment type="caution">
    <text evidence="5">The sequence shown here is derived from an EMBL/GenBank/DDBJ whole genome shotgun (WGS) entry which is preliminary data.</text>
</comment>
<organism evidence="5 6">
    <name type="scientific">Rhodoferax ferrireducens</name>
    <dbReference type="NCBI Taxonomy" id="192843"/>
    <lineage>
        <taxon>Bacteria</taxon>
        <taxon>Pseudomonadati</taxon>
        <taxon>Pseudomonadota</taxon>
        <taxon>Betaproteobacteria</taxon>
        <taxon>Burkholderiales</taxon>
        <taxon>Comamonadaceae</taxon>
        <taxon>Rhodoferax</taxon>
    </lineage>
</organism>
<dbReference type="SUPFAM" id="SSF51182">
    <property type="entry name" value="RmlC-like cupins"/>
    <property type="match status" value="1"/>
</dbReference>
<sequence>MQQKPNRRTLPYPAEETARNSAEKALRMRAHLRHSMASLLAGGMAVRSCGGTRASSAGSLRGEGHFHLVPELFLQIGGSTQFTMPHGPLALGTGEALLMPPRMLHAETISGTFSNLVVYADGTALTCHLAAETTPGRPGIDHLESRQHPHAARIHDWLADAAALGFDAEDANARLQVRALLASACAGVLRVLDDAAPRTQPEPPLVARVRMWVNNQLGDHALNVTALAAQAGCTPEYLSHVFSQTTGGHLIAHINRQRMARAAHLLEETDMVGKEVAWACGFTTPSYFIQTFRQQFGATPQQWRAKRRAERGSTMPITE</sequence>
<evidence type="ECO:0000313" key="6">
    <source>
        <dbReference type="Proteomes" id="UP001180487"/>
    </source>
</evidence>
<keyword evidence="3" id="KW-0804">Transcription</keyword>
<dbReference type="InterPro" id="IPR009057">
    <property type="entry name" value="Homeodomain-like_sf"/>
</dbReference>
<gene>
    <name evidence="5" type="ORF">J2X19_004582</name>
</gene>
<dbReference type="PROSITE" id="PS01124">
    <property type="entry name" value="HTH_ARAC_FAMILY_2"/>
    <property type="match status" value="1"/>
</dbReference>
<dbReference type="InterPro" id="IPR018060">
    <property type="entry name" value="HTH_AraC"/>
</dbReference>
<name>A0ABU2CEZ4_9BURK</name>
<dbReference type="Pfam" id="PF12833">
    <property type="entry name" value="HTH_18"/>
    <property type="match status" value="1"/>
</dbReference>
<dbReference type="InterPro" id="IPR020449">
    <property type="entry name" value="Tscrpt_reg_AraC-type_HTH"/>
</dbReference>
<dbReference type="SUPFAM" id="SSF46689">
    <property type="entry name" value="Homeodomain-like"/>
    <property type="match status" value="1"/>
</dbReference>
<dbReference type="EMBL" id="JAVDXT010000005">
    <property type="protein sequence ID" value="MDR7379886.1"/>
    <property type="molecule type" value="Genomic_DNA"/>
</dbReference>
<evidence type="ECO:0000256" key="2">
    <source>
        <dbReference type="ARBA" id="ARBA00023125"/>
    </source>
</evidence>
<dbReference type="PRINTS" id="PR00032">
    <property type="entry name" value="HTHARAC"/>
</dbReference>
<evidence type="ECO:0000259" key="4">
    <source>
        <dbReference type="PROSITE" id="PS01124"/>
    </source>
</evidence>
<protein>
    <submittedName>
        <fullName evidence="5">AraC-like DNA-binding protein</fullName>
    </submittedName>
</protein>
<dbReference type="SMART" id="SM00342">
    <property type="entry name" value="HTH_ARAC"/>
    <property type="match status" value="1"/>
</dbReference>
<dbReference type="InterPro" id="IPR050204">
    <property type="entry name" value="AraC_XylS_family_regulators"/>
</dbReference>
<evidence type="ECO:0000313" key="5">
    <source>
        <dbReference type="EMBL" id="MDR7379886.1"/>
    </source>
</evidence>
<reference evidence="5 6" key="1">
    <citation type="submission" date="2023-07" db="EMBL/GenBank/DDBJ databases">
        <title>Sorghum-associated microbial communities from plants grown in Nebraska, USA.</title>
        <authorList>
            <person name="Schachtman D."/>
        </authorList>
    </citation>
    <scope>NUCLEOTIDE SEQUENCE [LARGE SCALE GENOMIC DNA]</scope>
    <source>
        <strain evidence="5 6">BE313</strain>
    </source>
</reference>
<feature type="domain" description="HTH araC/xylS-type" evidence="4">
    <location>
        <begin position="207"/>
        <end position="306"/>
    </location>
</feature>
<dbReference type="PANTHER" id="PTHR46796:SF6">
    <property type="entry name" value="ARAC SUBFAMILY"/>
    <property type="match status" value="1"/>
</dbReference>
<accession>A0ABU2CEZ4</accession>
<dbReference type="RefSeq" id="WP_310376772.1">
    <property type="nucleotide sequence ID" value="NZ_JAVDXT010000005.1"/>
</dbReference>
<keyword evidence="2" id="KW-0238">DNA-binding</keyword>
<evidence type="ECO:0000256" key="1">
    <source>
        <dbReference type="ARBA" id="ARBA00023015"/>
    </source>
</evidence>
<proteinExistence type="predicted"/>
<dbReference type="PANTHER" id="PTHR46796">
    <property type="entry name" value="HTH-TYPE TRANSCRIPTIONAL ACTIVATOR RHAS-RELATED"/>
    <property type="match status" value="1"/>
</dbReference>
<keyword evidence="6" id="KW-1185">Reference proteome</keyword>
<dbReference type="Proteomes" id="UP001180487">
    <property type="component" value="Unassembled WGS sequence"/>
</dbReference>